<evidence type="ECO:0000313" key="2">
    <source>
        <dbReference type="Proteomes" id="UP000016638"/>
    </source>
</evidence>
<reference evidence="1 2" key="1">
    <citation type="submission" date="2013-08" db="EMBL/GenBank/DDBJ databases">
        <authorList>
            <person name="Durkin A.S."/>
            <person name="Haft D.R."/>
            <person name="McCorrison J."/>
            <person name="Torralba M."/>
            <person name="Gillis M."/>
            <person name="Haft D.H."/>
            <person name="Methe B."/>
            <person name="Sutton G."/>
            <person name="Nelson K.E."/>
        </authorList>
    </citation>
    <scope>NUCLEOTIDE SEQUENCE [LARGE SCALE GENOMIC DNA]</scope>
    <source>
        <strain evidence="1 2">F0195</strain>
    </source>
</reference>
<dbReference type="Gene3D" id="3.40.190.10">
    <property type="entry name" value="Periplasmic binding protein-like II"/>
    <property type="match status" value="1"/>
</dbReference>
<keyword evidence="2" id="KW-1185">Reference proteome</keyword>
<protein>
    <submittedName>
        <fullName evidence="1">Uncharacterized protein</fullName>
    </submittedName>
</protein>
<dbReference type="eggNOG" id="COG0725">
    <property type="taxonomic scope" value="Bacteria"/>
</dbReference>
<dbReference type="STRING" id="1125712.HMPREF1316_2099"/>
<organism evidence="1 2">
    <name type="scientific">Olsenella profusa F0195</name>
    <dbReference type="NCBI Taxonomy" id="1125712"/>
    <lineage>
        <taxon>Bacteria</taxon>
        <taxon>Bacillati</taxon>
        <taxon>Actinomycetota</taxon>
        <taxon>Coriobacteriia</taxon>
        <taxon>Coriobacteriales</taxon>
        <taxon>Atopobiaceae</taxon>
        <taxon>Olsenella</taxon>
    </lineage>
</organism>
<dbReference type="Proteomes" id="UP000016638">
    <property type="component" value="Unassembled WGS sequence"/>
</dbReference>
<sequence>MRGGRIAYGSNVKEGATQVSEGLADCGIIYRTDAVSSQLTVVDEATEEMCGRVICPASCQVLEGAGYVVIDFRMVPDGPAPIEDVLRVEVTDDVVLVLIDGRYGVLSP</sequence>
<gene>
    <name evidence="1" type="ORF">HMPREF1316_2099</name>
</gene>
<name>U2TRI0_9ACTN</name>
<evidence type="ECO:0000313" key="1">
    <source>
        <dbReference type="EMBL" id="ERL09010.1"/>
    </source>
</evidence>
<dbReference type="AlphaFoldDB" id="U2TRI0"/>
<accession>U2TRI0</accession>
<comment type="caution">
    <text evidence="1">The sequence shown here is derived from an EMBL/GenBank/DDBJ whole genome shotgun (WGS) entry which is preliminary data.</text>
</comment>
<proteinExistence type="predicted"/>
<dbReference type="EMBL" id="AWEZ01000037">
    <property type="protein sequence ID" value="ERL09010.1"/>
    <property type="molecule type" value="Genomic_DNA"/>
</dbReference>
<dbReference type="PATRIC" id="fig|1125712.3.peg.867"/>